<evidence type="ECO:0000313" key="3">
    <source>
        <dbReference type="EMBL" id="CAG8194651.1"/>
    </source>
</evidence>
<evidence type="ECO:0000256" key="1">
    <source>
        <dbReference type="ARBA" id="ARBA00007398"/>
    </source>
</evidence>
<name>A0A9W4MWR7_PENOL</name>
<dbReference type="PANTHER" id="PTHR15665:SF1">
    <property type="entry name" value="PROTEIN ASTEROID HOMOLOG 1"/>
    <property type="match status" value="1"/>
</dbReference>
<dbReference type="Gene3D" id="3.40.50.1010">
    <property type="entry name" value="5'-nuclease"/>
    <property type="match status" value="1"/>
</dbReference>
<accession>A0A9W4MWR7</accession>
<comment type="caution">
    <text evidence="3">The sequence shown here is derived from an EMBL/GenBank/DDBJ whole genome shotgun (WGS) entry which is preliminary data.</text>
</comment>
<dbReference type="InterPro" id="IPR039436">
    <property type="entry name" value="Asteroid_dom"/>
</dbReference>
<sequence>MMGIPYLTKHLLPYADTVFLDGKHEVVIDGPSLVYHVHRRLLGWMDPNCDILDYQPSCDEISRGVGSFLHRICFDGALPLAKRKTRVSRMEKSRHRLTLARRNLSLPAASGCRDVLATEPGQVWCSRGLPRGRRGLPENPFMVSAVCEDLQYRWSKDVIQKEIHHDINCLEGIEYPWAAITMMVPGEADVECARVSRLTGCAVLTDDSDLLLHDLGSSGSVLFLDSVQSPTRVWDPVEPQIQGLRICPSDLSVRLGITNIQRFGFELTRDPHLRFAEAIRKSKVEGTELSSEYYEFLREYHHPTDRQSAGRAEQPQLMDPRVSELYWQYALPDTYCSDESLHVYLGVLNEDPGRRCAWDQGQRYRRLGYAAFNASRGSQFTAIYEFVRRGGRIVADKVTLDDTIMASDMQLLRRRLVRAQEVFNPDAESFWFSFALAEIYETSNTVPSGQQLESFLTHGYMEGSTGWADIHLLAQVQAVLYSLRMLQQLRDVAAPRGCDLPPLAKLPPLHVMMSRQKLIQSFGKRWLLEDVVSQLLTGYDT</sequence>
<gene>
    <name evidence="3" type="ORF">POLS_LOCUS7349</name>
</gene>
<reference evidence="3" key="1">
    <citation type="submission" date="2021-07" db="EMBL/GenBank/DDBJ databases">
        <authorList>
            <person name="Branca A.L. A."/>
        </authorList>
    </citation>
    <scope>NUCLEOTIDE SEQUENCE</scope>
</reference>
<evidence type="ECO:0000259" key="2">
    <source>
        <dbReference type="Pfam" id="PF12813"/>
    </source>
</evidence>
<comment type="similarity">
    <text evidence="1">Belongs to the asteroid family.</text>
</comment>
<dbReference type="OrthoDB" id="5297549at2759"/>
<dbReference type="AlphaFoldDB" id="A0A9W4MWR7"/>
<dbReference type="PANTHER" id="PTHR15665">
    <property type="entry name" value="ASTEROID PROTEIN"/>
    <property type="match status" value="1"/>
</dbReference>
<organism evidence="3 4">
    <name type="scientific">Penicillium olsonii</name>
    <dbReference type="NCBI Taxonomy" id="99116"/>
    <lineage>
        <taxon>Eukaryota</taxon>
        <taxon>Fungi</taxon>
        <taxon>Dikarya</taxon>
        <taxon>Ascomycota</taxon>
        <taxon>Pezizomycotina</taxon>
        <taxon>Eurotiomycetes</taxon>
        <taxon>Eurotiomycetidae</taxon>
        <taxon>Eurotiales</taxon>
        <taxon>Aspergillaceae</taxon>
        <taxon>Penicillium</taxon>
    </lineage>
</organism>
<dbReference type="SUPFAM" id="SSF88723">
    <property type="entry name" value="PIN domain-like"/>
    <property type="match status" value="1"/>
</dbReference>
<dbReference type="Proteomes" id="UP001153618">
    <property type="component" value="Unassembled WGS sequence"/>
</dbReference>
<keyword evidence="4" id="KW-1185">Reference proteome</keyword>
<dbReference type="Pfam" id="PF12813">
    <property type="entry name" value="XPG_I_2"/>
    <property type="match status" value="1"/>
</dbReference>
<proteinExistence type="inferred from homology"/>
<feature type="domain" description="Asteroid" evidence="2">
    <location>
        <begin position="138"/>
        <end position="400"/>
    </location>
</feature>
<evidence type="ECO:0000313" key="4">
    <source>
        <dbReference type="Proteomes" id="UP001153618"/>
    </source>
</evidence>
<dbReference type="InterPro" id="IPR029060">
    <property type="entry name" value="PIN-like_dom_sf"/>
</dbReference>
<dbReference type="InterPro" id="IPR026832">
    <property type="entry name" value="Asteroid"/>
</dbReference>
<protein>
    <recommendedName>
        <fullName evidence="2">Asteroid domain-containing protein</fullName>
    </recommendedName>
</protein>
<dbReference type="EMBL" id="CAJVOS010000048">
    <property type="protein sequence ID" value="CAG8194651.1"/>
    <property type="molecule type" value="Genomic_DNA"/>
</dbReference>